<evidence type="ECO:0000313" key="3">
    <source>
        <dbReference type="Proteomes" id="UP000198460"/>
    </source>
</evidence>
<dbReference type="Proteomes" id="UP000198460">
    <property type="component" value="Unassembled WGS sequence"/>
</dbReference>
<feature type="compositionally biased region" description="Polar residues" evidence="1">
    <location>
        <begin position="11"/>
        <end position="29"/>
    </location>
</feature>
<reference evidence="2 3" key="1">
    <citation type="submission" date="2017-04" db="EMBL/GenBank/DDBJ databases">
        <authorList>
            <person name="Afonso C.L."/>
            <person name="Miller P.J."/>
            <person name="Scott M.A."/>
            <person name="Spackman E."/>
            <person name="Goraichik I."/>
            <person name="Dimitrov K.M."/>
            <person name="Suarez D.L."/>
            <person name="Swayne D.E."/>
        </authorList>
    </citation>
    <scope>NUCLEOTIDE SEQUENCE [LARGE SCALE GENOMIC DNA]</scope>
    <source>
        <strain evidence="2">LMG 28154</strain>
    </source>
</reference>
<sequence>MRYEMLHDRTTGAQSVRNEWTNKPPTTYGNKKRRAARCHCGIRFCETLCLKFTNANRRQYV</sequence>
<evidence type="ECO:0000256" key="1">
    <source>
        <dbReference type="SAM" id="MobiDB-lite"/>
    </source>
</evidence>
<organism evidence="2 3">
    <name type="scientific">Burkholderia singularis</name>
    <dbReference type="NCBI Taxonomy" id="1503053"/>
    <lineage>
        <taxon>Bacteria</taxon>
        <taxon>Pseudomonadati</taxon>
        <taxon>Pseudomonadota</taxon>
        <taxon>Betaproteobacteria</taxon>
        <taxon>Burkholderiales</taxon>
        <taxon>Burkholderiaceae</taxon>
        <taxon>Burkholderia</taxon>
        <taxon>pseudomallei group</taxon>
    </lineage>
</organism>
<proteinExistence type="predicted"/>
<name>A0A238H2J3_9BURK</name>
<gene>
    <name evidence="2" type="ORF">BSIN_2507</name>
</gene>
<protein>
    <submittedName>
        <fullName evidence="2">Uncharacterized protein</fullName>
    </submittedName>
</protein>
<accession>A0A238H2J3</accession>
<feature type="compositionally biased region" description="Basic and acidic residues" evidence="1">
    <location>
        <begin position="1"/>
        <end position="10"/>
    </location>
</feature>
<feature type="region of interest" description="Disordered" evidence="1">
    <location>
        <begin position="1"/>
        <end position="31"/>
    </location>
</feature>
<evidence type="ECO:0000313" key="2">
    <source>
        <dbReference type="EMBL" id="SMF99489.1"/>
    </source>
</evidence>
<dbReference type="EMBL" id="FXAN01000041">
    <property type="protein sequence ID" value="SMF99489.1"/>
    <property type="molecule type" value="Genomic_DNA"/>
</dbReference>
<dbReference type="AlphaFoldDB" id="A0A238H2J3"/>